<evidence type="ECO:0000313" key="1">
    <source>
        <dbReference type="EMBL" id="KUJ46032.1"/>
    </source>
</evidence>
<comment type="caution">
    <text evidence="1">The sequence shown here is derived from an EMBL/GenBank/DDBJ whole genome shotgun (WGS) entry which is preliminary data.</text>
</comment>
<name>A0A9X0LDE0_9ACTN</name>
<dbReference type="OMA" id="YHFMLGP"/>
<proteinExistence type="predicted"/>
<protein>
    <recommendedName>
        <fullName evidence="3">CalU12 protein</fullName>
    </recommendedName>
</protein>
<dbReference type="RefSeq" id="WP_013735524.1">
    <property type="nucleotide sequence ID" value="NZ_LMWI01000002.1"/>
</dbReference>
<reference evidence="1 2" key="1">
    <citation type="submission" date="2015-10" db="EMBL/GenBank/DDBJ databases">
        <authorList>
            <person name="Ju K.-S."/>
            <person name="Doroghazi J.R."/>
            <person name="Metcalf W.W."/>
        </authorList>
    </citation>
    <scope>NUCLEOTIDE SEQUENCE [LARGE SCALE GENOMIC DNA]</scope>
    <source>
        <strain evidence="1 2">NRRL B-24793</strain>
    </source>
</reference>
<gene>
    <name evidence="1" type="ORF">ADL17_23975</name>
</gene>
<dbReference type="Pfam" id="PF05988">
    <property type="entry name" value="DUF899"/>
    <property type="match status" value="1"/>
</dbReference>
<sequence length="237" mass="27169">MGLPTVVDREEWLVARKALLATEAAANEARRAATAERQRLPMVRVDKKYVFEGPQGTVSLADMFEGRRQLIVYHMMFDPAWEEGCRFCSLLMDNVGHPAHLHARNTTFAIVSRAPLAKLLRHRERMGWPLPWYSSFDSDFNYDFHVTLDEAVAPVEYNYKDKATLLAEGMDFFTEGEQGAVSVFLRDGEDVFHTYSSYGWENDILHNTFNYLDLTPLGRQMEGPGSVTIRLHDRYPS</sequence>
<organism evidence="1 2">
    <name type="scientific">Micromonospora maris</name>
    <dbReference type="NCBI Taxonomy" id="1003110"/>
    <lineage>
        <taxon>Bacteria</taxon>
        <taxon>Bacillati</taxon>
        <taxon>Actinomycetota</taxon>
        <taxon>Actinomycetes</taxon>
        <taxon>Micromonosporales</taxon>
        <taxon>Micromonosporaceae</taxon>
        <taxon>Micromonospora</taxon>
    </lineage>
</organism>
<keyword evidence="2" id="KW-1185">Reference proteome</keyword>
<accession>A0A9X0LDE0</accession>
<dbReference type="SUPFAM" id="SSF52833">
    <property type="entry name" value="Thioredoxin-like"/>
    <property type="match status" value="1"/>
</dbReference>
<dbReference type="EMBL" id="LMWI01000002">
    <property type="protein sequence ID" value="KUJ46032.1"/>
    <property type="molecule type" value="Genomic_DNA"/>
</dbReference>
<dbReference type="Proteomes" id="UP000053246">
    <property type="component" value="Unassembled WGS sequence"/>
</dbReference>
<evidence type="ECO:0000313" key="2">
    <source>
        <dbReference type="Proteomes" id="UP000053246"/>
    </source>
</evidence>
<dbReference type="AlphaFoldDB" id="A0A9X0LDE0"/>
<dbReference type="InterPro" id="IPR036249">
    <property type="entry name" value="Thioredoxin-like_sf"/>
</dbReference>
<dbReference type="InterPro" id="IPR010296">
    <property type="entry name" value="DUF899_thioredox"/>
</dbReference>
<evidence type="ECO:0008006" key="3">
    <source>
        <dbReference type="Google" id="ProtNLM"/>
    </source>
</evidence>